<keyword evidence="3" id="KW-0547">Nucleotide-binding</keyword>
<dbReference type="Pfam" id="PF03738">
    <property type="entry name" value="GSP_synth"/>
    <property type="match status" value="1"/>
</dbReference>
<evidence type="ECO:0000313" key="7">
    <source>
        <dbReference type="EMBL" id="PWK16826.1"/>
    </source>
</evidence>
<dbReference type="SUPFAM" id="SSF56059">
    <property type="entry name" value="Glutathione synthetase ATP-binding domain-like"/>
    <property type="match status" value="1"/>
</dbReference>
<keyword evidence="2" id="KW-0479">Metal-binding</keyword>
<proteinExistence type="predicted"/>
<evidence type="ECO:0000256" key="4">
    <source>
        <dbReference type="ARBA" id="ARBA00022840"/>
    </source>
</evidence>
<gene>
    <name evidence="7" type="ORF">LV89_04708</name>
</gene>
<keyword evidence="1" id="KW-0436">Ligase</keyword>
<dbReference type="GO" id="GO:0005524">
    <property type="term" value="F:ATP binding"/>
    <property type="evidence" value="ECO:0007669"/>
    <property type="project" value="UniProtKB-KW"/>
</dbReference>
<dbReference type="RefSeq" id="WP_109745349.1">
    <property type="nucleotide sequence ID" value="NZ_QGGO01000043.1"/>
</dbReference>
<dbReference type="Proteomes" id="UP000245489">
    <property type="component" value="Unassembled WGS sequence"/>
</dbReference>
<accession>A0A316DGP4</accession>
<name>A0A316DGP4_9BACT</name>
<dbReference type="InterPro" id="IPR016185">
    <property type="entry name" value="PreATP-grasp_dom_sf"/>
</dbReference>
<keyword evidence="4" id="KW-0067">ATP-binding</keyword>
<organism evidence="7 8">
    <name type="scientific">Arcicella aurantiaca</name>
    <dbReference type="NCBI Taxonomy" id="591202"/>
    <lineage>
        <taxon>Bacteria</taxon>
        <taxon>Pseudomonadati</taxon>
        <taxon>Bacteroidota</taxon>
        <taxon>Cytophagia</taxon>
        <taxon>Cytophagales</taxon>
        <taxon>Flectobacillaceae</taxon>
        <taxon>Arcicella</taxon>
    </lineage>
</organism>
<evidence type="ECO:0000256" key="5">
    <source>
        <dbReference type="ARBA" id="ARBA00022842"/>
    </source>
</evidence>
<dbReference type="InterPro" id="IPR005494">
    <property type="entry name" value="GSPS_pre-ATP-grasp-like_dom"/>
</dbReference>
<evidence type="ECO:0000256" key="2">
    <source>
        <dbReference type="ARBA" id="ARBA00022723"/>
    </source>
</evidence>
<dbReference type="GO" id="GO:0016874">
    <property type="term" value="F:ligase activity"/>
    <property type="evidence" value="ECO:0007669"/>
    <property type="project" value="UniProtKB-KW"/>
</dbReference>
<sequence>MKFKKLNISPTQSLQNAGFDWLLGDNTLPYVTNEMVVVTKKEAENYYETANELYEMFIEAAQYVIDNDKFAELGIPEELVELVKFSWENDKNWHLYGRFDLSGGLDGKPIKLIEFNADTATCIPETATVQWASLKANGLDESSQFNTLYESLVSQFRELKNQNNEFEPTLLISTMEGYPEDDTNMQLLGEAAEEAGFEVSFEHIENVEFSVEQGIYKQNIEDGSFTRYDFWFKLVPWEYIGWDEPELADILTQIVQSKKAVVMNPTYTLLFQSKGILKVLWELYPNHSLLLETDNKPIVNKSCVQKVLFGREGANVKILSESGISLENTEGEYHEQNVIYQEFTEFLQDETGKYYQAGVFFAGEGAGLGFRCGGKIIDNKAQFCGHIIA</sequence>
<dbReference type="OrthoDB" id="9765517at2"/>
<evidence type="ECO:0000256" key="3">
    <source>
        <dbReference type="ARBA" id="ARBA00022741"/>
    </source>
</evidence>
<reference evidence="7 8" key="1">
    <citation type="submission" date="2018-05" db="EMBL/GenBank/DDBJ databases">
        <title>Genomic Encyclopedia of Archaeal and Bacterial Type Strains, Phase II (KMG-II): from individual species to whole genera.</title>
        <authorList>
            <person name="Goeker M."/>
        </authorList>
    </citation>
    <scope>NUCLEOTIDE SEQUENCE [LARGE SCALE GENOMIC DNA]</scope>
    <source>
        <strain evidence="7 8">DSM 22214</strain>
    </source>
</reference>
<dbReference type="SUPFAM" id="SSF52440">
    <property type="entry name" value="PreATP-grasp domain"/>
    <property type="match status" value="1"/>
</dbReference>
<evidence type="ECO:0000256" key="1">
    <source>
        <dbReference type="ARBA" id="ARBA00022598"/>
    </source>
</evidence>
<evidence type="ECO:0000259" key="6">
    <source>
        <dbReference type="Pfam" id="PF03738"/>
    </source>
</evidence>
<dbReference type="AlphaFoldDB" id="A0A316DGP4"/>
<dbReference type="EMBL" id="QGGO01000043">
    <property type="protein sequence ID" value="PWK16826.1"/>
    <property type="molecule type" value="Genomic_DNA"/>
</dbReference>
<keyword evidence="8" id="KW-1185">Reference proteome</keyword>
<dbReference type="Gene3D" id="3.30.1490.330">
    <property type="match status" value="1"/>
</dbReference>
<comment type="caution">
    <text evidence="7">The sequence shown here is derived from an EMBL/GenBank/DDBJ whole genome shotgun (WGS) entry which is preliminary data.</text>
</comment>
<protein>
    <submittedName>
        <fullName evidence="7">Glutathionylspermidine synthase</fullName>
    </submittedName>
</protein>
<keyword evidence="5" id="KW-0460">Magnesium</keyword>
<dbReference type="GO" id="GO:0046872">
    <property type="term" value="F:metal ion binding"/>
    <property type="evidence" value="ECO:0007669"/>
    <property type="project" value="UniProtKB-KW"/>
</dbReference>
<feature type="domain" description="Glutathionylspermidine synthase pre-ATP-grasp-like" evidence="6">
    <location>
        <begin position="12"/>
        <end position="388"/>
    </location>
</feature>
<evidence type="ECO:0000313" key="8">
    <source>
        <dbReference type="Proteomes" id="UP000245489"/>
    </source>
</evidence>